<geneLocation type="plasmid" evidence="1">
    <name>pUA140</name>
</geneLocation>
<evidence type="ECO:0000313" key="1">
    <source>
        <dbReference type="EMBL" id="AAK48412.1"/>
    </source>
</evidence>
<sequence length="105" mass="12536">MTDSKQVQIIIRTTKEEKNEIMEESKEKGVSMNEFIKEKLFGSSKKDINSDINDSDNDITIDIIDILREQVSIKDEQIKELHHLLYNRDTKLLESPKHWWQFWKS</sequence>
<dbReference type="EMBL" id="HQ156230">
    <property type="protein sequence ID" value="ADW54089.1"/>
    <property type="molecule type" value="Genomic_DNA"/>
</dbReference>
<reference evidence="1" key="1">
    <citation type="journal article" date="2001" name="Plasmid">
        <title>Complete nucleotide sequence and characterization of pUA140, a cryptic plasmid from Streptococcus mutans.</title>
        <authorList>
            <person name="Zou X."/>
            <person name="Caufield P.W."/>
            <person name="Li Y."/>
            <person name="Qi F."/>
            <person name="Zhou X."/>
        </authorList>
    </citation>
    <scope>NUCLEOTIDE SEQUENCE</scope>
    <source>
        <strain evidence="1">UA140</strain>
        <plasmid evidence="1">pUA140</plasmid>
    </source>
</reference>
<dbReference type="AlphaFoldDB" id="Q93UP1"/>
<evidence type="ECO:0000313" key="2">
    <source>
        <dbReference type="EMBL" id="ADW54083.1"/>
    </source>
</evidence>
<reference evidence="2" key="2">
    <citation type="journal article" date="2013" name="J. Oral Microbiol.">
        <title>Cryptic Streptococcus mutans 5.6-kb plasmids encode a toxin-antitoxin system for plasmid stabilization.</title>
        <authorList>
            <person name="Rheinberg A."/>
            <person name="Swierzy I.J."/>
            <person name="Nguyen T.D."/>
            <person name="Horz H.P."/>
            <person name="Conrads G."/>
        </authorList>
    </citation>
    <scope>NUCLEOTIDE SEQUENCE</scope>
    <source>
        <strain evidence="2">DC09</strain>
        <strain evidence="3">NC101</strain>
        <plasmid evidence="2">pDC09</plasmid>
        <plasmid evidence="3">pNC101</plasmid>
    </source>
</reference>
<accession>Q93UP1</accession>
<dbReference type="EMBL" id="HQ156229">
    <property type="protein sequence ID" value="ADW54083.1"/>
    <property type="molecule type" value="Genomic_DNA"/>
</dbReference>
<geneLocation type="plasmid" evidence="3">
    <name>pNC101</name>
</geneLocation>
<name>Q93UP1_STRMG</name>
<geneLocation type="plasmid" evidence="2">
    <name>pDC09</name>
</geneLocation>
<evidence type="ECO:0000313" key="3">
    <source>
        <dbReference type="EMBL" id="ADW54089.1"/>
    </source>
</evidence>
<protein>
    <submittedName>
        <fullName evidence="1">Uncharacterized protein</fullName>
    </submittedName>
</protein>
<dbReference type="RefSeq" id="WP_002290772.1">
    <property type="nucleotide sequence ID" value="NC_002757.1"/>
</dbReference>
<organism evidence="1">
    <name type="scientific">Streptococcus mutans</name>
    <dbReference type="NCBI Taxonomy" id="1309"/>
    <lineage>
        <taxon>Bacteria</taxon>
        <taxon>Bacillati</taxon>
        <taxon>Bacillota</taxon>
        <taxon>Bacilli</taxon>
        <taxon>Lactobacillales</taxon>
        <taxon>Streptococcaceae</taxon>
        <taxon>Streptococcus</taxon>
    </lineage>
</organism>
<keyword evidence="1" id="KW-0614">Plasmid</keyword>
<dbReference type="EMBL" id="AF068250">
    <property type="protein sequence ID" value="AAK48412.1"/>
    <property type="molecule type" value="Genomic_DNA"/>
</dbReference>
<proteinExistence type="predicted"/>